<accession>A0A7W3IUF9</accession>
<dbReference type="PROSITE" id="PS51257">
    <property type="entry name" value="PROKAR_LIPOPROTEIN"/>
    <property type="match status" value="1"/>
</dbReference>
<sequence>MPTTTRRSTRATGLAGLLVAGLAVCAVITGCTPAPTSDDGSGSASGSAAPAGSPSASSGSTPSASSSASAPVVITIKLVDGTVSPNGSKIDVRRGQTVRLDITSDHDDEVHVHGFDIEIPVTANTPVTKEFVADQPGSVEIESHEPEKIIAIMNVR</sequence>
<feature type="signal peptide" evidence="2">
    <location>
        <begin position="1"/>
        <end position="26"/>
    </location>
</feature>
<proteinExistence type="predicted"/>
<dbReference type="RefSeq" id="WP_182560889.1">
    <property type="nucleotide sequence ID" value="NZ_JACGWT010000004.1"/>
</dbReference>
<keyword evidence="4" id="KW-1185">Reference proteome</keyword>
<feature type="chain" id="PRO_5039298654" evidence="2">
    <location>
        <begin position="27"/>
        <end position="156"/>
    </location>
</feature>
<dbReference type="InterPro" id="IPR008972">
    <property type="entry name" value="Cupredoxin"/>
</dbReference>
<feature type="region of interest" description="Disordered" evidence="1">
    <location>
        <begin position="35"/>
        <end position="69"/>
    </location>
</feature>
<gene>
    <name evidence="3" type="ORF">FHX74_002953</name>
</gene>
<keyword evidence="2" id="KW-0732">Signal</keyword>
<dbReference type="Proteomes" id="UP000523079">
    <property type="component" value="Unassembled WGS sequence"/>
</dbReference>
<dbReference type="Gene3D" id="2.60.40.420">
    <property type="entry name" value="Cupredoxins - blue copper proteins"/>
    <property type="match status" value="1"/>
</dbReference>
<organism evidence="3 4">
    <name type="scientific">Microlunatus kandeliicorticis</name>
    <dbReference type="NCBI Taxonomy" id="1759536"/>
    <lineage>
        <taxon>Bacteria</taxon>
        <taxon>Bacillati</taxon>
        <taxon>Actinomycetota</taxon>
        <taxon>Actinomycetes</taxon>
        <taxon>Propionibacteriales</taxon>
        <taxon>Propionibacteriaceae</taxon>
        <taxon>Microlunatus</taxon>
    </lineage>
</organism>
<protein>
    <submittedName>
        <fullName evidence="3">FtsP/CotA-like multicopper oxidase with cupredoxin domain</fullName>
    </submittedName>
</protein>
<evidence type="ECO:0000313" key="4">
    <source>
        <dbReference type="Proteomes" id="UP000523079"/>
    </source>
</evidence>
<comment type="caution">
    <text evidence="3">The sequence shown here is derived from an EMBL/GenBank/DDBJ whole genome shotgun (WGS) entry which is preliminary data.</text>
</comment>
<reference evidence="3 4" key="1">
    <citation type="submission" date="2020-07" db="EMBL/GenBank/DDBJ databases">
        <title>Sequencing the genomes of 1000 actinobacteria strains.</title>
        <authorList>
            <person name="Klenk H.-P."/>
        </authorList>
    </citation>
    <scope>NUCLEOTIDE SEQUENCE [LARGE SCALE GENOMIC DNA]</scope>
    <source>
        <strain evidence="3 4">DSM 100723</strain>
    </source>
</reference>
<dbReference type="AlphaFoldDB" id="A0A7W3IUF9"/>
<dbReference type="SUPFAM" id="SSF49503">
    <property type="entry name" value="Cupredoxins"/>
    <property type="match status" value="1"/>
</dbReference>
<evidence type="ECO:0000313" key="3">
    <source>
        <dbReference type="EMBL" id="MBA8795325.1"/>
    </source>
</evidence>
<dbReference type="EMBL" id="JACGWT010000004">
    <property type="protein sequence ID" value="MBA8795325.1"/>
    <property type="molecule type" value="Genomic_DNA"/>
</dbReference>
<evidence type="ECO:0000256" key="1">
    <source>
        <dbReference type="SAM" id="MobiDB-lite"/>
    </source>
</evidence>
<name>A0A7W3IUF9_9ACTN</name>
<evidence type="ECO:0000256" key="2">
    <source>
        <dbReference type="SAM" id="SignalP"/>
    </source>
</evidence>